<dbReference type="SUPFAM" id="SSF52058">
    <property type="entry name" value="L domain-like"/>
    <property type="match status" value="1"/>
</dbReference>
<evidence type="ECO:0000313" key="3">
    <source>
        <dbReference type="EMBL" id="MBU3830890.1"/>
    </source>
</evidence>
<evidence type="ECO:0000256" key="1">
    <source>
        <dbReference type="SAM" id="MobiDB-lite"/>
    </source>
</evidence>
<accession>A0A9E2KVE2</accession>
<gene>
    <name evidence="3" type="ORF">H9897_01935</name>
</gene>
<dbReference type="Gene3D" id="3.80.10.10">
    <property type="entry name" value="Ribonuclease Inhibitor"/>
    <property type="match status" value="1"/>
</dbReference>
<organism evidence="3 4">
    <name type="scientific">Candidatus Ureaplasma intestinipullorum</name>
    <dbReference type="NCBI Taxonomy" id="2838770"/>
    <lineage>
        <taxon>Bacteria</taxon>
        <taxon>Bacillati</taxon>
        <taxon>Mycoplasmatota</taxon>
        <taxon>Mycoplasmoidales</taxon>
        <taxon>Mycoplasmoidaceae</taxon>
        <taxon>Ureaplasma</taxon>
    </lineage>
</organism>
<evidence type="ECO:0000313" key="4">
    <source>
        <dbReference type="Proteomes" id="UP000824247"/>
    </source>
</evidence>
<reference evidence="3" key="1">
    <citation type="journal article" date="2021" name="PeerJ">
        <title>Extensive microbial diversity within the chicken gut microbiome revealed by metagenomics and culture.</title>
        <authorList>
            <person name="Gilroy R."/>
            <person name="Ravi A."/>
            <person name="Getino M."/>
            <person name="Pursley I."/>
            <person name="Horton D.L."/>
            <person name="Alikhan N.F."/>
            <person name="Baker D."/>
            <person name="Gharbi K."/>
            <person name="Hall N."/>
            <person name="Watson M."/>
            <person name="Adriaenssens E.M."/>
            <person name="Foster-Nyarko E."/>
            <person name="Jarju S."/>
            <person name="Secka A."/>
            <person name="Antonio M."/>
            <person name="Oren A."/>
            <person name="Chaudhuri R.R."/>
            <person name="La Ragione R."/>
            <person name="Hildebrand F."/>
            <person name="Pallen M.J."/>
        </authorList>
    </citation>
    <scope>NUCLEOTIDE SEQUENCE</scope>
    <source>
        <strain evidence="3">A5-1222</strain>
    </source>
</reference>
<feature type="transmembrane region" description="Helical" evidence="2">
    <location>
        <begin position="12"/>
        <end position="36"/>
    </location>
</feature>
<sequence length="1535" mass="169039">MRKKNENNKSKIFGLAILSFLLTSGAIITPIMLRYFGKNNTNINKSQLELWTNSNIISTNNLDSLLATDSTSLKENLVNEGIVSSEFANEIKSVKFAYSKNNYQLNSEKVKLDLVVETNDGSTNETVYGISTSVNIVNFDTNKFTNELQQFEISDLNRLLGSANIRNTIYNMDVGFVQDSLQNVTVSESARNNAIIKNSFSPFASTIDCVYKLDFIFNTTNDYVFNTNTSTFGDPNFTNTTNLNNCITKPVNPVQFNDAKLKSELGSISDYNSINNLLTNQNSLINLVNKSNIVPNNDWISSSNITVSENPQHKLEASVDVTLINGQTHTATIATNINVVTFNRDLFMKKMFSETDYNDLVFAHFVDTLKSMNVISNTNAINPNSTTATQLATYRDYNNNKYYIYDVDIALNSNSVFLNGNSVSNSISLKNVDTSIPEQVNINKNILELEVAKVTGSKDAYDSFITKSKEEWKAFLISSNALNITDQTNIIESVTITPVIPSDSDEFVKLQFTVDFVDTVGADNPATLIVNTGLRIVRILEDNILAYFKESVNNDSQVSKDQLETSLIASNANLTSENLNEQSTTATPSTQNYAENDLNHLPCKVFDLNITLNNGYVYLDKTNKIQTQKSISNVLTSIVSDINVDITNLTQAIGSINSVSDLNSKLSDKLNFIKQNMAIANPNWIRNVVLTTENNSGTIAIQGSIQLTNGQTISIPKTDTQLRVVNFDEQTFNAYIKTNVKNANQLNTASIINTITSSSSGLDNNNLNSATANAHTSPTRDPERNNNTYYQYDFTFDLKDGYCFYDNVTGSITNTKTLNNVFTGIITNATVSNVDTVINQIIQDTSSVNDLQTLLADKSKIEEIVKNANIVSDNTLIDRVELTDVTSNTDTNVTLQLIVTLTTGQEAINKEIPTNIKIVNIDQTSLKQFFQQSVTTESMIDSSNLINTLYSSNRSGSGIINNCLADTTTIAATSTGYQNDGNIPFNDYDLTLNLKNDYCFYNFTNRQLTSSQKITQVVSGIMFDINPTSSTLEAKLNSISSYSDLLNYSKNTNNSLLDLVKTTSGYVDDNSWVDSVGNISLTSVSDKVNISFDVIFSTGQVVHVSEATNVTIVTFNDTTFANAVGSVSTATDLDDNSSTLRNLVESALSPTTPSVVSNATSQQLADYYNDSSTGINYYKYNFDFTLADQYCFFDSGSRTISNQMNLNSGYRTNIYVPVSIDAKFNKFIDELKIMTLEDGTNCFTKIFNGTNYAEPNTWTLNKDFVKTITGLDVDSVFRNISISHASSSSSDGMVTLTINADLNIPYQYEGSSTINKQVLTKTYDPNGEYNKSLFVYSGGQIRGVNPYTSNQHETLYFPNWCTEIRGPGGSPFSGTIVSTTLDFRFSQIVSITSFGTFANNSSIVNVTFNGNKYFKNNSGKTNNFSTMRNLAFVDLSNSAITSIPEGMFKLNSNLSRFLLSGCTSLSSIGKIAFQNCTALTELDFSSCTLASVDPTAFTGCTGLTKIYVKDEQSKNLISTALNSVGLTSVQVTIKI</sequence>
<keyword evidence="2" id="KW-0812">Transmembrane</keyword>
<keyword evidence="2" id="KW-0472">Membrane</keyword>
<feature type="region of interest" description="Disordered" evidence="1">
    <location>
        <begin position="766"/>
        <end position="786"/>
    </location>
</feature>
<protein>
    <submittedName>
        <fullName evidence="3">Leucine-rich repeat domain-containing protein</fullName>
    </submittedName>
</protein>
<dbReference type="EMBL" id="JAHLFM010000028">
    <property type="protein sequence ID" value="MBU3830890.1"/>
    <property type="molecule type" value="Genomic_DNA"/>
</dbReference>
<evidence type="ECO:0000256" key="2">
    <source>
        <dbReference type="SAM" id="Phobius"/>
    </source>
</evidence>
<dbReference type="Proteomes" id="UP000824247">
    <property type="component" value="Unassembled WGS sequence"/>
</dbReference>
<dbReference type="InterPro" id="IPR032675">
    <property type="entry name" value="LRR_dom_sf"/>
</dbReference>
<name>A0A9E2KVE2_9BACT</name>
<reference evidence="3" key="2">
    <citation type="submission" date="2021-04" db="EMBL/GenBank/DDBJ databases">
        <authorList>
            <person name="Gilroy R."/>
        </authorList>
    </citation>
    <scope>NUCLEOTIDE SEQUENCE</scope>
    <source>
        <strain evidence="3">A5-1222</strain>
    </source>
</reference>
<keyword evidence="2" id="KW-1133">Transmembrane helix</keyword>
<proteinExistence type="predicted"/>
<comment type="caution">
    <text evidence="3">The sequence shown here is derived from an EMBL/GenBank/DDBJ whole genome shotgun (WGS) entry which is preliminary data.</text>
</comment>